<accession>A0A1I6FRJ7</accession>
<dbReference type="STRING" id="400055.SAMN04490243_0508"/>
<dbReference type="OrthoDB" id="9802328at2"/>
<organism evidence="6 7">
    <name type="scientific">Robiginitalea myxolifaciens</name>
    <dbReference type="NCBI Taxonomy" id="400055"/>
    <lineage>
        <taxon>Bacteria</taxon>
        <taxon>Pseudomonadati</taxon>
        <taxon>Bacteroidota</taxon>
        <taxon>Flavobacteriia</taxon>
        <taxon>Flavobacteriales</taxon>
        <taxon>Flavobacteriaceae</taxon>
        <taxon>Robiginitalea</taxon>
    </lineage>
</organism>
<evidence type="ECO:0000256" key="1">
    <source>
        <dbReference type="ARBA" id="ARBA00001933"/>
    </source>
</evidence>
<dbReference type="Gene3D" id="3.40.640.10">
    <property type="entry name" value="Type I PLP-dependent aspartate aminotransferase-like (Major domain)"/>
    <property type="match status" value="1"/>
</dbReference>
<dbReference type="AlphaFoldDB" id="A0A1I6FRJ7"/>
<keyword evidence="2 4" id="KW-0032">Aminotransferase</keyword>
<dbReference type="InterPro" id="IPR015424">
    <property type="entry name" value="PyrdxlP-dep_Trfase"/>
</dbReference>
<comment type="cofactor">
    <cofactor evidence="1 4">
        <name>pyridoxal 5'-phosphate</name>
        <dbReference type="ChEBI" id="CHEBI:597326"/>
    </cofactor>
</comment>
<dbReference type="Pfam" id="PF00155">
    <property type="entry name" value="Aminotran_1_2"/>
    <property type="match status" value="1"/>
</dbReference>
<gene>
    <name evidence="6" type="ORF">SAMN04490243_0508</name>
</gene>
<dbReference type="SUPFAM" id="SSF53383">
    <property type="entry name" value="PLP-dependent transferases"/>
    <property type="match status" value="1"/>
</dbReference>
<keyword evidence="7" id="KW-1185">Reference proteome</keyword>
<dbReference type="InterPro" id="IPR004839">
    <property type="entry name" value="Aminotransferase_I/II_large"/>
</dbReference>
<evidence type="ECO:0000256" key="2">
    <source>
        <dbReference type="ARBA" id="ARBA00022576"/>
    </source>
</evidence>
<dbReference type="InterPro" id="IPR004838">
    <property type="entry name" value="NHTrfase_class1_PyrdxlP-BS"/>
</dbReference>
<protein>
    <recommendedName>
        <fullName evidence="4">Aminotransferase</fullName>
        <ecNumber evidence="4">2.6.1.-</ecNumber>
    </recommendedName>
</protein>
<dbReference type="GO" id="GO:0030170">
    <property type="term" value="F:pyridoxal phosphate binding"/>
    <property type="evidence" value="ECO:0007669"/>
    <property type="project" value="InterPro"/>
</dbReference>
<dbReference type="CDD" id="cd00609">
    <property type="entry name" value="AAT_like"/>
    <property type="match status" value="1"/>
</dbReference>
<evidence type="ECO:0000313" key="6">
    <source>
        <dbReference type="EMBL" id="SFR32543.1"/>
    </source>
</evidence>
<dbReference type="RefSeq" id="WP_092980425.1">
    <property type="nucleotide sequence ID" value="NZ_FOYQ01000001.1"/>
</dbReference>
<dbReference type="InterPro" id="IPR050881">
    <property type="entry name" value="LL-DAP_aminotransferase"/>
</dbReference>
<dbReference type="Proteomes" id="UP000199534">
    <property type="component" value="Unassembled WGS sequence"/>
</dbReference>
<feature type="domain" description="Aminotransferase class I/classII large" evidence="5">
    <location>
        <begin position="32"/>
        <end position="381"/>
    </location>
</feature>
<dbReference type="PROSITE" id="PS00105">
    <property type="entry name" value="AA_TRANSFER_CLASS_1"/>
    <property type="match status" value="1"/>
</dbReference>
<dbReference type="Gene3D" id="3.90.1150.10">
    <property type="entry name" value="Aspartate Aminotransferase, domain 1"/>
    <property type="match status" value="1"/>
</dbReference>
<reference evidence="6 7" key="1">
    <citation type="submission" date="2016-10" db="EMBL/GenBank/DDBJ databases">
        <authorList>
            <person name="de Groot N.N."/>
        </authorList>
    </citation>
    <scope>NUCLEOTIDE SEQUENCE [LARGE SCALE GENOMIC DNA]</scope>
    <source>
        <strain evidence="6 7">DSM 21019</strain>
    </source>
</reference>
<dbReference type="EC" id="2.6.1.-" evidence="4"/>
<sequence>MIAEAKRLDTVKEYYFSRKLKEVRERVANGRPVINLGIGSPDLAPPKGVTDALKDGLEHPGAHQYQSYQGLPELRQSITEFYASHYGTKLDPGTEVLPLMGSKEGIMHISMAFLNPGDEALIPDPGYPTYSSVTALSGGVPRKYILSAEMDWFPDLEALGKEDLSKVKLMWVSYPHMPTGASANREKFTRLIAFAREHNILLINDNPYSFILGGEPLSILSVPGAAGVALELNSLSKTFNMAGWRVGMLVGEGHLLKSVLKVKSNMDSGMFYGVQQGAIAALRCDASWYESQDEIYRLRRRAVQELATALGCTYEADTTGLFVWARLPEGSPDSETSIDLLLEQYDMFVAPGTIFGHQGEGYIRFSLCVPEEKIREALRRVGSDLPFSKSIEKA</sequence>
<proteinExistence type="inferred from homology"/>
<comment type="similarity">
    <text evidence="4">Belongs to the class-I pyridoxal-phosphate-dependent aminotransferase family.</text>
</comment>
<evidence type="ECO:0000256" key="3">
    <source>
        <dbReference type="ARBA" id="ARBA00022679"/>
    </source>
</evidence>
<dbReference type="PANTHER" id="PTHR42832:SF4">
    <property type="entry name" value="BLR3474 PROTEIN"/>
    <property type="match status" value="1"/>
</dbReference>
<evidence type="ECO:0000256" key="4">
    <source>
        <dbReference type="RuleBase" id="RU000481"/>
    </source>
</evidence>
<dbReference type="InterPro" id="IPR015421">
    <property type="entry name" value="PyrdxlP-dep_Trfase_major"/>
</dbReference>
<keyword evidence="3 4" id="KW-0808">Transferase</keyword>
<dbReference type="InterPro" id="IPR015422">
    <property type="entry name" value="PyrdxlP-dep_Trfase_small"/>
</dbReference>
<dbReference type="GO" id="GO:0008483">
    <property type="term" value="F:transaminase activity"/>
    <property type="evidence" value="ECO:0007669"/>
    <property type="project" value="UniProtKB-KW"/>
</dbReference>
<evidence type="ECO:0000259" key="5">
    <source>
        <dbReference type="Pfam" id="PF00155"/>
    </source>
</evidence>
<dbReference type="PANTHER" id="PTHR42832">
    <property type="entry name" value="AMINO ACID AMINOTRANSFERASE"/>
    <property type="match status" value="1"/>
</dbReference>
<dbReference type="EMBL" id="FOYQ01000001">
    <property type="protein sequence ID" value="SFR32543.1"/>
    <property type="molecule type" value="Genomic_DNA"/>
</dbReference>
<evidence type="ECO:0000313" key="7">
    <source>
        <dbReference type="Proteomes" id="UP000199534"/>
    </source>
</evidence>
<name>A0A1I6FRJ7_9FLAO</name>